<comment type="subcellular location">
    <subcellularLocation>
        <location evidence="1">Membrane</location>
        <topology evidence="1">Multi-pass membrane protein</topology>
    </subcellularLocation>
</comment>
<feature type="transmembrane region" description="Helical" evidence="6">
    <location>
        <begin position="430"/>
        <end position="447"/>
    </location>
</feature>
<proteinExistence type="predicted"/>
<dbReference type="InterPro" id="IPR044878">
    <property type="entry name" value="UbiA_sf"/>
</dbReference>
<keyword evidence="4 6" id="KW-1133">Transmembrane helix</keyword>
<feature type="transmembrane region" description="Helical" evidence="6">
    <location>
        <begin position="230"/>
        <end position="253"/>
    </location>
</feature>
<feature type="transmembrane region" description="Helical" evidence="6">
    <location>
        <begin position="349"/>
        <end position="367"/>
    </location>
</feature>
<dbReference type="AlphaFoldDB" id="A0A7W8MAY8"/>
<gene>
    <name evidence="7" type="ORF">HNQ70_003852</name>
</gene>
<comment type="caution">
    <text evidence="7">The sequence shown here is derived from an EMBL/GenBank/DDBJ whole genome shotgun (WGS) entry which is preliminary data.</text>
</comment>
<keyword evidence="3 6" id="KW-0812">Transmembrane</keyword>
<feature type="transmembrane region" description="Helical" evidence="6">
    <location>
        <begin position="301"/>
        <end position="318"/>
    </location>
</feature>
<dbReference type="RefSeq" id="WP_183970685.1">
    <property type="nucleotide sequence ID" value="NZ_BAABEW010000005.1"/>
</dbReference>
<dbReference type="EMBL" id="JACHGB010000009">
    <property type="protein sequence ID" value="MBB5273820.1"/>
    <property type="molecule type" value="Genomic_DNA"/>
</dbReference>
<dbReference type="InterPro" id="IPR023214">
    <property type="entry name" value="HAD_sf"/>
</dbReference>
<dbReference type="PANTHER" id="PTHR11048:SF5">
    <property type="entry name" value="DECAPRENYL-PHOSPHATE PHOSPHORIBOSYLTRANSFERASE"/>
    <property type="match status" value="1"/>
</dbReference>
<keyword evidence="5 6" id="KW-0472">Membrane</keyword>
<dbReference type="NCBIfam" id="NF006088">
    <property type="entry name" value="PRK08238.1"/>
    <property type="match status" value="1"/>
</dbReference>
<dbReference type="GO" id="GO:0005886">
    <property type="term" value="C:plasma membrane"/>
    <property type="evidence" value="ECO:0007669"/>
    <property type="project" value="TreeGrafter"/>
</dbReference>
<dbReference type="Proteomes" id="UP000532440">
    <property type="component" value="Unassembled WGS sequence"/>
</dbReference>
<keyword evidence="7" id="KW-0808">Transferase</keyword>
<reference evidence="7 8" key="1">
    <citation type="submission" date="2020-08" db="EMBL/GenBank/DDBJ databases">
        <title>Genomic Encyclopedia of Type Strains, Phase IV (KMG-IV): sequencing the most valuable type-strain genomes for metagenomic binning, comparative biology and taxonomic classification.</title>
        <authorList>
            <person name="Goeker M."/>
        </authorList>
    </citation>
    <scope>NUCLEOTIDE SEQUENCE [LARGE SCALE GENOMIC DNA]</scope>
    <source>
        <strain evidence="7 8">DSM 29781</strain>
    </source>
</reference>
<evidence type="ECO:0000256" key="6">
    <source>
        <dbReference type="SAM" id="Phobius"/>
    </source>
</evidence>
<feature type="transmembrane region" description="Helical" evidence="6">
    <location>
        <begin position="207"/>
        <end position="224"/>
    </location>
</feature>
<feature type="transmembrane region" description="Helical" evidence="6">
    <location>
        <begin position="467"/>
        <end position="487"/>
    </location>
</feature>
<dbReference type="Pfam" id="PF01040">
    <property type="entry name" value="UbiA"/>
    <property type="match status" value="1"/>
</dbReference>
<evidence type="ECO:0000256" key="3">
    <source>
        <dbReference type="ARBA" id="ARBA00022692"/>
    </source>
</evidence>
<dbReference type="GO" id="GO:0016765">
    <property type="term" value="F:transferase activity, transferring alkyl or aryl (other than methyl) groups"/>
    <property type="evidence" value="ECO:0007669"/>
    <property type="project" value="InterPro"/>
</dbReference>
<evidence type="ECO:0000256" key="5">
    <source>
        <dbReference type="ARBA" id="ARBA00023136"/>
    </source>
</evidence>
<accession>A0A7W8MAY8</accession>
<evidence type="ECO:0000256" key="2">
    <source>
        <dbReference type="ARBA" id="ARBA00022475"/>
    </source>
</evidence>
<feature type="transmembrane region" description="Helical" evidence="6">
    <location>
        <begin position="274"/>
        <end position="295"/>
    </location>
</feature>
<keyword evidence="8" id="KW-1185">Reference proteome</keyword>
<dbReference type="Gene3D" id="1.10.357.140">
    <property type="entry name" value="UbiA prenyltransferase"/>
    <property type="match status" value="1"/>
</dbReference>
<dbReference type="InterPro" id="IPR039653">
    <property type="entry name" value="Prenyltransferase"/>
</dbReference>
<dbReference type="Gene3D" id="3.40.50.1000">
    <property type="entry name" value="HAD superfamily/HAD-like"/>
    <property type="match status" value="1"/>
</dbReference>
<sequence length="488" mass="51506">MTHVQEVGAGADQPPIYVDLDGTLIHSDLLWESLLSGLRLRPFAALRGLGALAAGRAAMKRALAGVGNVDVAALPYNRPLLEWLEAQVRSGRRVWMATAAERSLAEQVAAHLGLFSGVLASDGHHNLKGANKLAAIREHAGLGGFVYCGNGPEDVRIFAAASQAVVVAASPSVEAAARAQAEVAEVFPGAGGGGARAWLRALRPHQWLKNLLVFVPLLTAFLVTEPAAVLAALLAFVAFGCVASGGYLVNDLLDLSADRRHPTKHRRPFASGELKASSGVAAAVALFAAGLGIAALVASALAAWLAAYGLLTLAYSLFIKRQAVFDLIALAALYTIRILAGGAAVGVEVSFWLLAFSVFLFFSLATVKRCAELVSMRAREVDRARGRGYEAGDYEVLKSLGTATSVAAVLVLALYVESAEIAHRYAAPRLLWLMLVGLLAWLSHLWLMTARGAMDDDPLVFALRDPVSRWLVAAIGLAFACAALLHLE</sequence>
<evidence type="ECO:0000256" key="4">
    <source>
        <dbReference type="ARBA" id="ARBA00022989"/>
    </source>
</evidence>
<dbReference type="GO" id="GO:0009247">
    <property type="term" value="P:glycolipid biosynthetic process"/>
    <property type="evidence" value="ECO:0007669"/>
    <property type="project" value="TreeGrafter"/>
</dbReference>
<dbReference type="InterPro" id="IPR000537">
    <property type="entry name" value="UbiA_prenyltransferase"/>
</dbReference>
<dbReference type="PANTHER" id="PTHR11048">
    <property type="entry name" value="PRENYLTRANSFERASES"/>
    <property type="match status" value="1"/>
</dbReference>
<evidence type="ECO:0000256" key="1">
    <source>
        <dbReference type="ARBA" id="ARBA00004141"/>
    </source>
</evidence>
<evidence type="ECO:0000313" key="7">
    <source>
        <dbReference type="EMBL" id="MBB5273820.1"/>
    </source>
</evidence>
<dbReference type="CDD" id="cd13963">
    <property type="entry name" value="PT_UbiA_2"/>
    <property type="match status" value="1"/>
</dbReference>
<dbReference type="Pfam" id="PF12710">
    <property type="entry name" value="HAD"/>
    <property type="match status" value="1"/>
</dbReference>
<name>A0A7W8MAY8_9BURK</name>
<organism evidence="7 8">
    <name type="scientific">Quisquiliibacterium transsilvanicum</name>
    <dbReference type="NCBI Taxonomy" id="1549638"/>
    <lineage>
        <taxon>Bacteria</taxon>
        <taxon>Pseudomonadati</taxon>
        <taxon>Pseudomonadota</taxon>
        <taxon>Betaproteobacteria</taxon>
        <taxon>Burkholderiales</taxon>
        <taxon>Burkholderiaceae</taxon>
        <taxon>Quisquiliibacterium</taxon>
    </lineage>
</organism>
<keyword evidence="2" id="KW-1003">Cell membrane</keyword>
<dbReference type="InterPro" id="IPR036412">
    <property type="entry name" value="HAD-like_sf"/>
</dbReference>
<evidence type="ECO:0000313" key="8">
    <source>
        <dbReference type="Proteomes" id="UP000532440"/>
    </source>
</evidence>
<dbReference type="SUPFAM" id="SSF56784">
    <property type="entry name" value="HAD-like"/>
    <property type="match status" value="1"/>
</dbReference>
<protein>
    <submittedName>
        <fullName evidence="7">4-hydroxybenzoate polyprenyltransferase/phosphoserine phosphatase</fullName>
    </submittedName>
</protein>